<dbReference type="SUPFAM" id="SSF49344">
    <property type="entry name" value="CBD9-like"/>
    <property type="match status" value="1"/>
</dbReference>
<sequence>MYDYSIAMLPITVRVDTDQKYQRYEVPGMELSFIPENDYGHKEFTVAFLGGGKDGLALSLCAEVPKAKSREVQTYNSFSDEGIRAQKESVGISGLISLARGPKSHVFNDDCFELFIRPTDSDFYYGWEINAAGSCLDYRVALKQGLLTATTSETTEPLSGIVETTIGDTVLTFDYDWQSNATWNIQVEDEFLYLELFIPWRDFGLAEAPAEHTVWQGTVNRIIPVPGTSQQALQSLLDFEGKNVIPRFHQPDLFAKFTWIKTEKPQNR</sequence>
<evidence type="ECO:0000313" key="1">
    <source>
        <dbReference type="EMBL" id="MBU3850663.1"/>
    </source>
</evidence>
<gene>
    <name evidence="1" type="ORF">IAA16_08865</name>
</gene>
<proteinExistence type="predicted"/>
<dbReference type="EMBL" id="JAHLFV010000206">
    <property type="protein sequence ID" value="MBU3850663.1"/>
    <property type="molecule type" value="Genomic_DNA"/>
</dbReference>
<reference evidence="1" key="2">
    <citation type="submission" date="2021-04" db="EMBL/GenBank/DDBJ databases">
        <authorList>
            <person name="Gilroy R."/>
        </authorList>
    </citation>
    <scope>NUCLEOTIDE SEQUENCE</scope>
    <source>
        <strain evidence="1">Gambia15-2214</strain>
    </source>
</reference>
<name>A0A9E2L4M2_9SPIR</name>
<dbReference type="Gene3D" id="2.60.40.1190">
    <property type="match status" value="1"/>
</dbReference>
<accession>A0A9E2L4M2</accession>
<dbReference type="Proteomes" id="UP000823914">
    <property type="component" value="Unassembled WGS sequence"/>
</dbReference>
<evidence type="ECO:0000313" key="2">
    <source>
        <dbReference type="Proteomes" id="UP000823914"/>
    </source>
</evidence>
<organism evidence="1 2">
    <name type="scientific">Candidatus Treponema excrementipullorum</name>
    <dbReference type="NCBI Taxonomy" id="2838768"/>
    <lineage>
        <taxon>Bacteria</taxon>
        <taxon>Pseudomonadati</taxon>
        <taxon>Spirochaetota</taxon>
        <taxon>Spirochaetia</taxon>
        <taxon>Spirochaetales</taxon>
        <taxon>Treponemataceae</taxon>
        <taxon>Treponema</taxon>
    </lineage>
</organism>
<comment type="caution">
    <text evidence="1">The sequence shown here is derived from an EMBL/GenBank/DDBJ whole genome shotgun (WGS) entry which is preliminary data.</text>
</comment>
<protein>
    <submittedName>
        <fullName evidence="1">Uncharacterized protein</fullName>
    </submittedName>
</protein>
<dbReference type="AlphaFoldDB" id="A0A9E2L4M2"/>
<reference evidence="1" key="1">
    <citation type="journal article" date="2021" name="PeerJ">
        <title>Extensive microbial diversity within the chicken gut microbiome revealed by metagenomics and culture.</title>
        <authorList>
            <person name="Gilroy R."/>
            <person name="Ravi A."/>
            <person name="Getino M."/>
            <person name="Pursley I."/>
            <person name="Horton D.L."/>
            <person name="Alikhan N.F."/>
            <person name="Baker D."/>
            <person name="Gharbi K."/>
            <person name="Hall N."/>
            <person name="Watson M."/>
            <person name="Adriaenssens E.M."/>
            <person name="Foster-Nyarko E."/>
            <person name="Jarju S."/>
            <person name="Secka A."/>
            <person name="Antonio M."/>
            <person name="Oren A."/>
            <person name="Chaudhuri R.R."/>
            <person name="La Ragione R."/>
            <person name="Hildebrand F."/>
            <person name="Pallen M.J."/>
        </authorList>
    </citation>
    <scope>NUCLEOTIDE SEQUENCE</scope>
    <source>
        <strain evidence="1">Gambia15-2214</strain>
    </source>
</reference>